<keyword evidence="1" id="KW-0449">Lipoprotein</keyword>
<dbReference type="AlphaFoldDB" id="A0A6P1LI62"/>
<dbReference type="Pfam" id="PF04200">
    <property type="entry name" value="Lipoprotein_17"/>
    <property type="match status" value="5"/>
</dbReference>
<organism evidence="1 2">
    <name type="scientific">Malacoplasma iowae 695</name>
    <dbReference type="NCBI Taxonomy" id="1048830"/>
    <lineage>
        <taxon>Bacteria</taxon>
        <taxon>Bacillati</taxon>
        <taxon>Mycoplasmatota</taxon>
        <taxon>Mycoplasmoidales</taxon>
        <taxon>Mycoplasmoidaceae</taxon>
        <taxon>Malacoplasma</taxon>
    </lineage>
</organism>
<evidence type="ECO:0000313" key="1">
    <source>
        <dbReference type="EMBL" id="QHG90091.1"/>
    </source>
</evidence>
<dbReference type="OrthoDB" id="403559at2"/>
<sequence>MKKNKIALSVVTTLSLGIIGASSLVSFYKESSLSKYFYNENNNKVDNTESSNSDANENINKNNVEPTPFDFVTAMPLVSQSTGPIVIRKSTIYSLDWFGSQRWKLDLNTAKFNGQSVLPEGLSNSNHIYWRDSVVINYALDSNTNTLWVLTNATNPGGKPTTQNLVSINSINGEIKGFYSLNNNITDQYSAQYGISVLQNGNVLIYNDGANRWWRNQIFDVEKLQALPYKENQNSKSLQDDLLKFNDQNGIGERNIRTNFIFSVGENKNIMIMTNLGDNQNDTGNRNSVWFAFVDDEMNRIISDQNDILYKPVLISERIKINADTNMKNGESFPKLTYTLADGRILFCIYDKLFVFFPNEMKGQKDLKYKMFNIGLGDGNGKYYPVESWTTDTDNNVYVKYANSGTINKFTFTGTTSSNTEIQTSTYFNLSGIQQGSIANQKIFDNAKNFVLYNVYGYTGQIMLLNPYRVTDLTKIPDKFEDEATKNNDYGLAVAIVNNKNSVGGGDLKGLLNTENAFLKSSDFVISENILKNKLPSEINRSDIEITENGFFTKNNSTDSQGNLLYPQFKKVMDDEKSKTPNLKITVNIDQIPWFVDNGIMPENIPPLNITKEFTTDQKIQDRVIWKNENLDYDFKNTLPTKVTLDDVKRFDPFSINLTSQITTIKGENYPKKEYKIKSFDDNNGKIEISMEYSYLPIGVEVNEENIMKSTFTHEYTIFKKDGEKDFIFVGNNNSSENINTIPQLKELSQSNLLPSSITANDLNGILRFINTDSSAGYPISKMKFNIEPNDDLGSLKITGTLPSDYYGDGEKTFTKTYTGLNKKSDYKFIFNDQPTSFIKKNFRPSEVKEQDIYNSFVTYSGYNSSDLSLNLNPNNETGELNVEFILDGKYPDSIANGVNGFIKKDNYFVFSKTISGFKTNKEYETEYQVNFISDDDKSLDEIKKYTPNQIKQSINSQNSNSSVNENPKLTINGQQITSEKDLAISVIKSLGTNLPKKEDLKNNNNFLYNIYYNDPNGEITVKLTFKNITGVSGDLVFIQRFTGFAKGNQVTTDDILSFKTQTKLMSDNPTFKTTLPSDLAKLLNGNEEKRVEEIKKYISYFSGDYSTAINANKFKLEITSDDIYGYLTIKIIFDRQDIKNQESLLSYTVTYNGFATE</sequence>
<proteinExistence type="predicted"/>
<dbReference type="Proteomes" id="UP000464283">
    <property type="component" value="Chromosome"/>
</dbReference>
<dbReference type="EMBL" id="CP033512">
    <property type="protein sequence ID" value="QHG90091.1"/>
    <property type="molecule type" value="Genomic_DNA"/>
</dbReference>
<evidence type="ECO:0000313" key="2">
    <source>
        <dbReference type="Proteomes" id="UP000464283"/>
    </source>
</evidence>
<dbReference type="RefSeq" id="WP_004025212.1">
    <property type="nucleotide sequence ID" value="NZ_AGFP01000043.1"/>
</dbReference>
<dbReference type="InterPro" id="IPR007326">
    <property type="entry name" value="Lipoprotein-assoc_dom"/>
</dbReference>
<name>A0A6P1LI62_MALIO</name>
<dbReference type="KEGG" id="miw:EER00_04350"/>
<dbReference type="GeneID" id="96866407"/>
<accession>A0A6P1LI62</accession>
<gene>
    <name evidence="1" type="ORF">EER00_04350</name>
</gene>
<protein>
    <submittedName>
        <fullName evidence="1">Lipoprotein 17-related variable surface protein</fullName>
    </submittedName>
</protein>
<reference evidence="2" key="1">
    <citation type="submission" date="2018-11" db="EMBL/GenBank/DDBJ databases">
        <title>The first complete genome sequence of Mycoplasma iowae strain 695.</title>
        <authorList>
            <person name="Ghanem M."/>
            <person name="El-Gazzar M."/>
        </authorList>
    </citation>
    <scope>NUCLEOTIDE SEQUENCE [LARGE SCALE GENOMIC DNA]</scope>
    <source>
        <strain evidence="2">695</strain>
    </source>
</reference>